<dbReference type="PANTHER" id="PTHR13271">
    <property type="entry name" value="UNCHARACTERIZED PUTATIVE METHYLTRANSFERASE"/>
    <property type="match status" value="1"/>
</dbReference>
<organism evidence="2">
    <name type="scientific">Opuntia streptacantha</name>
    <name type="common">Prickly pear cactus</name>
    <name type="synonym">Opuntia cardona</name>
    <dbReference type="NCBI Taxonomy" id="393608"/>
    <lineage>
        <taxon>Eukaryota</taxon>
        <taxon>Viridiplantae</taxon>
        <taxon>Streptophyta</taxon>
        <taxon>Embryophyta</taxon>
        <taxon>Tracheophyta</taxon>
        <taxon>Spermatophyta</taxon>
        <taxon>Magnoliopsida</taxon>
        <taxon>eudicotyledons</taxon>
        <taxon>Gunneridae</taxon>
        <taxon>Pentapetalae</taxon>
        <taxon>Caryophyllales</taxon>
        <taxon>Cactineae</taxon>
        <taxon>Cactaceae</taxon>
        <taxon>Opuntioideae</taxon>
        <taxon>Opuntia</taxon>
    </lineage>
</organism>
<dbReference type="EMBL" id="GISG01214980">
    <property type="protein sequence ID" value="MBA4662174.1"/>
    <property type="molecule type" value="Transcribed_RNA"/>
</dbReference>
<accession>A0A7C9A9A7</accession>
<dbReference type="Pfam" id="PF00856">
    <property type="entry name" value="SET"/>
    <property type="match status" value="1"/>
</dbReference>
<reference evidence="2" key="1">
    <citation type="journal article" date="2013" name="J. Plant Res.">
        <title>Effect of fungi and light on seed germination of three Opuntia species from semiarid lands of central Mexico.</title>
        <authorList>
            <person name="Delgado-Sanchez P."/>
            <person name="Jimenez-Bremont J.F."/>
            <person name="Guerrero-Gonzalez Mde L."/>
            <person name="Flores J."/>
        </authorList>
    </citation>
    <scope>NUCLEOTIDE SEQUENCE</scope>
    <source>
        <tissue evidence="2">Cladode</tissue>
    </source>
</reference>
<proteinExistence type="predicted"/>
<evidence type="ECO:0000259" key="1">
    <source>
        <dbReference type="PROSITE" id="PS50280"/>
    </source>
</evidence>
<dbReference type="PROSITE" id="PS50280">
    <property type="entry name" value="SET"/>
    <property type="match status" value="1"/>
</dbReference>
<name>A0A7C9A9A7_OPUST</name>
<feature type="domain" description="SET" evidence="1">
    <location>
        <begin position="58"/>
        <end position="271"/>
    </location>
</feature>
<reference evidence="2" key="2">
    <citation type="submission" date="2020-07" db="EMBL/GenBank/DDBJ databases">
        <authorList>
            <person name="Vera ALvarez R."/>
            <person name="Arias-Moreno D.M."/>
            <person name="Jimenez-Jacinto V."/>
            <person name="Jimenez-Bremont J.F."/>
            <person name="Swaminathan K."/>
            <person name="Moose S.P."/>
            <person name="Guerrero-Gonzalez M.L."/>
            <person name="Marino-Ramirez L."/>
            <person name="Landsman D."/>
            <person name="Rodriguez-Kessler M."/>
            <person name="Delgado-Sanchez P."/>
        </authorList>
    </citation>
    <scope>NUCLEOTIDE SEQUENCE</scope>
    <source>
        <tissue evidence="2">Cladode</tissue>
    </source>
</reference>
<dbReference type="GO" id="GO:0016279">
    <property type="term" value="F:protein-lysine N-methyltransferase activity"/>
    <property type="evidence" value="ECO:0007669"/>
    <property type="project" value="TreeGrafter"/>
</dbReference>
<dbReference type="InterPro" id="IPR046341">
    <property type="entry name" value="SET_dom_sf"/>
</dbReference>
<dbReference type="AlphaFoldDB" id="A0A7C9A9A7"/>
<dbReference type="Gene3D" id="3.90.1410.10">
    <property type="entry name" value="set domain protein methyltransferase, domain 1"/>
    <property type="match status" value="1"/>
</dbReference>
<evidence type="ECO:0000313" key="2">
    <source>
        <dbReference type="EMBL" id="MBA4662174.1"/>
    </source>
</evidence>
<sequence length="346" mass="39420">MALTTAPFKFLGFRRSLLTLSPYFLVKFQHSVSADTFKAVKCRDEDCDDFLPWLEKKAGMEISSVLSIGISKYGRSLFASKNIEAGDCPLKVPFHVQISPDNMLPEIKSLIGDEVGHTAKLAVVILHEQRKGQDSEWAPYISRLPKPGDMHSTIFWSDDELEMIRQSPVFQDTVYHRAQIRQNYLAIKPALDSFPEIFDGVTFDDFRYAYGSVSSRAWGSVKGLSLIPFADFLNHDGTSQSVVLTDEYRQISEVVADRNYIPGDEVLIRYGKFPNSVLVLDFGFTVPFNIYDEVLAAKDKRCKFQLFRWFFLDEKSEVISRKRKGDPTVTPCICSCHVLHLFSRIK</sequence>
<dbReference type="PANTHER" id="PTHR13271:SF134">
    <property type="entry name" value="OS01G0976450 PROTEIN"/>
    <property type="match status" value="1"/>
</dbReference>
<protein>
    <recommendedName>
        <fullName evidence="1">SET domain-containing protein</fullName>
    </recommendedName>
</protein>
<dbReference type="InterPro" id="IPR001214">
    <property type="entry name" value="SET_dom"/>
</dbReference>
<dbReference type="InterPro" id="IPR050600">
    <property type="entry name" value="SETD3_SETD6_MTase"/>
</dbReference>
<dbReference type="SUPFAM" id="SSF82199">
    <property type="entry name" value="SET domain"/>
    <property type="match status" value="1"/>
</dbReference>
<dbReference type="FunFam" id="3.90.1410.10:FF:000005">
    <property type="entry name" value="Ribulose-1,5 bisphosphate carboxylase/oxygenase large subunit N-methyltransferase, chloroplastic"/>
    <property type="match status" value="1"/>
</dbReference>